<feature type="region of interest" description="Disordered" evidence="7">
    <location>
        <begin position="1"/>
        <end position="66"/>
    </location>
</feature>
<accession>A0A513X4Y6</accession>
<comment type="subcellular location">
    <subcellularLocation>
        <location evidence="1">Nucleus</location>
    </subcellularLocation>
</comment>
<evidence type="ECO:0000259" key="8">
    <source>
        <dbReference type="PROSITE" id="PS50888"/>
    </source>
</evidence>
<dbReference type="GO" id="GO:0000978">
    <property type="term" value="F:RNA polymerase II cis-regulatory region sequence-specific DNA binding"/>
    <property type="evidence" value="ECO:0007669"/>
    <property type="project" value="TreeGrafter"/>
</dbReference>
<feature type="region of interest" description="Disordered" evidence="7">
    <location>
        <begin position="154"/>
        <end position="265"/>
    </location>
</feature>
<dbReference type="InterPro" id="IPR011598">
    <property type="entry name" value="bHLH_dom"/>
</dbReference>
<dbReference type="InterPro" id="IPR045843">
    <property type="entry name" value="IND-like"/>
</dbReference>
<dbReference type="GO" id="GO:0000981">
    <property type="term" value="F:DNA-binding transcription factor activity, RNA polymerase II-specific"/>
    <property type="evidence" value="ECO:0007669"/>
    <property type="project" value="TreeGrafter"/>
</dbReference>
<organism evidence="9">
    <name type="scientific">Cymbidium sinense</name>
    <dbReference type="NCBI Taxonomy" id="112615"/>
    <lineage>
        <taxon>Eukaryota</taxon>
        <taxon>Viridiplantae</taxon>
        <taxon>Streptophyta</taxon>
        <taxon>Embryophyta</taxon>
        <taxon>Tracheophyta</taxon>
        <taxon>Spermatophyta</taxon>
        <taxon>Magnoliopsida</taxon>
        <taxon>Liliopsida</taxon>
        <taxon>Asparagales</taxon>
        <taxon>Orchidaceae</taxon>
        <taxon>Epidendroideae</taxon>
        <taxon>Cymbidieae</taxon>
        <taxon>Cymbidiinae</taxon>
        <taxon>Cymbidium</taxon>
    </lineage>
</organism>
<dbReference type="PROSITE" id="PS50888">
    <property type="entry name" value="BHLH"/>
    <property type="match status" value="1"/>
</dbReference>
<keyword evidence="6" id="KW-0539">Nucleus</keyword>
<feature type="compositionally biased region" description="Basic and acidic residues" evidence="7">
    <location>
        <begin position="1"/>
        <end position="10"/>
    </location>
</feature>
<dbReference type="AlphaFoldDB" id="A0A513X4Y6"/>
<sequence length="442" mass="45906">MQPNRGEMRAKGTPMNGISGSSKPPTSSISTQIALHEFNNRNGHPPIQNRNLQRPSSHFDPSPAATDDYFDQMLSTIPSWPGLTKSYWDLTGCGGNNQVAGDDGLHFAAPNDGSSLLAARLPQQQISSGRSLIGKPMTVPISAQQQQHLLLSAMAGSRQSPSNASAADSGLIPPLPLSLGGPSPGPDSDSSFKSLNSTRVGFSTSQPQYLHLPQGTSIPQQSFARSPPQQASSPSITAGASGCATAGIAAPRQRVRARRGQATDPHSIAERLRRERIADRMKALQEMVPNANKTDKASTLDEIIDYVKFLQLQVKVLSMSRLGGAAAVSPLIADVSSEGMGSSSSSSEIISAAENLVAKLMEEDMVSAMQYLQGKGLCLMPISLASAISTLTSTSAAGRAVPGIPVGGDAPPSSPSVSVLTVQSAVAGGDTCVSRSSGKDAV</sequence>
<protein>
    <submittedName>
        <fullName evidence="9">Transcription factor bHLH66 isoform X3</fullName>
    </submittedName>
</protein>
<dbReference type="Pfam" id="PF00010">
    <property type="entry name" value="HLH"/>
    <property type="match status" value="1"/>
</dbReference>
<keyword evidence="3" id="KW-0805">Transcription regulation</keyword>
<evidence type="ECO:0000256" key="7">
    <source>
        <dbReference type="SAM" id="MobiDB-lite"/>
    </source>
</evidence>
<dbReference type="InterPro" id="IPR036638">
    <property type="entry name" value="HLH_DNA-bd_sf"/>
</dbReference>
<keyword evidence="5" id="KW-0804">Transcription</keyword>
<evidence type="ECO:0000256" key="4">
    <source>
        <dbReference type="ARBA" id="ARBA00023125"/>
    </source>
</evidence>
<feature type="compositionally biased region" description="Low complexity" evidence="7">
    <location>
        <begin position="168"/>
        <end position="191"/>
    </location>
</feature>
<evidence type="ECO:0000256" key="3">
    <source>
        <dbReference type="ARBA" id="ARBA00023015"/>
    </source>
</evidence>
<dbReference type="SUPFAM" id="SSF47459">
    <property type="entry name" value="HLH, helix-loop-helix DNA-binding domain"/>
    <property type="match status" value="1"/>
</dbReference>
<feature type="domain" description="BHLH" evidence="8">
    <location>
        <begin position="261"/>
        <end position="310"/>
    </location>
</feature>
<evidence type="ECO:0000256" key="5">
    <source>
        <dbReference type="ARBA" id="ARBA00023163"/>
    </source>
</evidence>
<dbReference type="GO" id="GO:0080147">
    <property type="term" value="P:root hair cell development"/>
    <property type="evidence" value="ECO:0007669"/>
    <property type="project" value="UniProtKB-ARBA"/>
</dbReference>
<evidence type="ECO:0000256" key="6">
    <source>
        <dbReference type="ARBA" id="ARBA00023242"/>
    </source>
</evidence>
<evidence type="ECO:0000313" key="9">
    <source>
        <dbReference type="EMBL" id="QDH08997.1"/>
    </source>
</evidence>
<feature type="compositionally biased region" description="Polar residues" evidence="7">
    <location>
        <begin position="157"/>
        <end position="166"/>
    </location>
</feature>
<dbReference type="PANTHER" id="PTHR16223">
    <property type="entry name" value="TRANSCRIPTION FACTOR BHLH83-RELATED"/>
    <property type="match status" value="1"/>
</dbReference>
<feature type="compositionally biased region" description="Polar residues" evidence="7">
    <location>
        <begin position="192"/>
        <end position="218"/>
    </location>
</feature>
<dbReference type="GO" id="GO:0046983">
    <property type="term" value="F:protein dimerization activity"/>
    <property type="evidence" value="ECO:0007669"/>
    <property type="project" value="InterPro"/>
</dbReference>
<keyword evidence="4" id="KW-0238">DNA-binding</keyword>
<dbReference type="FunFam" id="4.10.280.10:FF:000017">
    <property type="entry name" value="Transcription factor bHLH66"/>
    <property type="match status" value="1"/>
</dbReference>
<reference evidence="9" key="1">
    <citation type="journal article" date="2015" name="PLoS ONE">
        <title>Transcriptome Characterization of Cymbidium sinense 'Dharma' Using 454 Pyrosequencing and Its Application in the Identification of Genes Associated with Leaf Color Variation.</title>
        <authorList>
            <person name="Zhu G."/>
            <person name="Yang F."/>
            <person name="Shi S."/>
            <person name="Li D."/>
            <person name="Wang Z."/>
            <person name="Liu H."/>
            <person name="Huang D."/>
            <person name="Wang C."/>
        </authorList>
    </citation>
    <scope>NUCLEOTIDE SEQUENCE</scope>
</reference>
<dbReference type="GO" id="GO:0005634">
    <property type="term" value="C:nucleus"/>
    <property type="evidence" value="ECO:0007669"/>
    <property type="project" value="UniProtKB-SubCell"/>
</dbReference>
<name>A0A513X4Y6_9ASPA</name>
<dbReference type="Gene3D" id="4.10.280.10">
    <property type="entry name" value="Helix-loop-helix DNA-binding domain"/>
    <property type="match status" value="1"/>
</dbReference>
<feature type="compositionally biased region" description="Low complexity" evidence="7">
    <location>
        <begin position="219"/>
        <end position="235"/>
    </location>
</feature>
<feature type="compositionally biased region" description="Low complexity" evidence="7">
    <location>
        <begin position="17"/>
        <end position="31"/>
    </location>
</feature>
<comment type="similarity">
    <text evidence="2">Belongs to the bHLH protein family.</text>
</comment>
<dbReference type="SMART" id="SM00353">
    <property type="entry name" value="HLH"/>
    <property type="match status" value="1"/>
</dbReference>
<dbReference type="PANTHER" id="PTHR16223:SF268">
    <property type="entry name" value="SPERMATOGENESIS- AND OOGENESIS-SPECIFIC BASIC HELIX-LOOP-HELIX-CONTAINING PROTEIN 2"/>
    <property type="match status" value="1"/>
</dbReference>
<evidence type="ECO:0000256" key="2">
    <source>
        <dbReference type="ARBA" id="ARBA00005510"/>
    </source>
</evidence>
<evidence type="ECO:0000256" key="1">
    <source>
        <dbReference type="ARBA" id="ARBA00004123"/>
    </source>
</evidence>
<proteinExistence type="evidence at transcript level"/>
<dbReference type="EMBL" id="MK307607">
    <property type="protein sequence ID" value="QDH08997.1"/>
    <property type="molecule type" value="mRNA"/>
</dbReference>